<accession>A0A1R1PMF8</accession>
<feature type="region of interest" description="Disordered" evidence="1">
    <location>
        <begin position="46"/>
        <end position="113"/>
    </location>
</feature>
<name>A0A1R1PMF8_ZANCU</name>
<comment type="caution">
    <text evidence="3">The sequence shown here is derived from an EMBL/GenBank/DDBJ whole genome shotgun (WGS) entry which is preliminary data.</text>
</comment>
<evidence type="ECO:0000313" key="4">
    <source>
        <dbReference type="Proteomes" id="UP000188320"/>
    </source>
</evidence>
<keyword evidence="2" id="KW-0472">Membrane</keyword>
<dbReference type="Proteomes" id="UP000188320">
    <property type="component" value="Unassembled WGS sequence"/>
</dbReference>
<keyword evidence="2" id="KW-1133">Transmembrane helix</keyword>
<sequence>MAEKSFNQIKRCLRRNLRQHKKALVIVGVAALVGLVFYQVVSTEDATKDSKKNEKDRNGNENGDINDGEESTKQGDKNGKKMKRGDETSSDFDSTPASSSQRGPHSKAKSTVKPRVTFAAEQITCTDQYLPYYDEKGSALLEESSLNIPSVTTSLQSPSSLGNLNNQIDESVDFSYATSTNDSVENGSQTSEWMEANLDPNDLTFSDSDRSHFSSIPDYISESFDNSSEALESSFFQKIPSVEYTSPDSRSSSRADHHTLTPLLEPFNILFYSSDEGKIHIIRQLLGKNPPRPVFVDVAGDISSSSRKLPSKPACHIDSDIGSISMLVGSAPKLILLKSPFVQKSSLANTPLHQTLESSENVPTEVVDDIFLSSLF</sequence>
<feature type="compositionally biased region" description="Low complexity" evidence="1">
    <location>
        <begin position="91"/>
        <end position="100"/>
    </location>
</feature>
<feature type="compositionally biased region" description="Basic and acidic residues" evidence="1">
    <location>
        <begin position="70"/>
        <end position="87"/>
    </location>
</feature>
<protein>
    <submittedName>
        <fullName evidence="3">Uncharacterized protein</fullName>
    </submittedName>
</protein>
<evidence type="ECO:0000256" key="1">
    <source>
        <dbReference type="SAM" id="MobiDB-lite"/>
    </source>
</evidence>
<feature type="compositionally biased region" description="Basic and acidic residues" evidence="1">
    <location>
        <begin position="46"/>
        <end position="59"/>
    </location>
</feature>
<proteinExistence type="predicted"/>
<dbReference type="EMBL" id="LSSK01000729">
    <property type="protein sequence ID" value="OMH82151.1"/>
    <property type="molecule type" value="Genomic_DNA"/>
</dbReference>
<keyword evidence="2" id="KW-0812">Transmembrane</keyword>
<evidence type="ECO:0000313" key="3">
    <source>
        <dbReference type="EMBL" id="OMH82151.1"/>
    </source>
</evidence>
<dbReference type="AlphaFoldDB" id="A0A1R1PMF8"/>
<gene>
    <name evidence="3" type="ORF">AX774_g4373</name>
</gene>
<keyword evidence="4" id="KW-1185">Reference proteome</keyword>
<reference evidence="4" key="1">
    <citation type="submission" date="2017-01" db="EMBL/GenBank/DDBJ databases">
        <authorList>
            <person name="Wang Y."/>
            <person name="White M."/>
            <person name="Kvist S."/>
            <person name="Moncalvo J.-M."/>
        </authorList>
    </citation>
    <scope>NUCLEOTIDE SEQUENCE [LARGE SCALE GENOMIC DNA]</scope>
    <source>
        <strain evidence="4">COL-18-3</strain>
    </source>
</reference>
<feature type="transmembrane region" description="Helical" evidence="2">
    <location>
        <begin position="23"/>
        <end position="41"/>
    </location>
</feature>
<organism evidence="3 4">
    <name type="scientific">Zancudomyces culisetae</name>
    <name type="common">Gut fungus</name>
    <name type="synonym">Smittium culisetae</name>
    <dbReference type="NCBI Taxonomy" id="1213189"/>
    <lineage>
        <taxon>Eukaryota</taxon>
        <taxon>Fungi</taxon>
        <taxon>Fungi incertae sedis</taxon>
        <taxon>Zoopagomycota</taxon>
        <taxon>Kickxellomycotina</taxon>
        <taxon>Harpellomycetes</taxon>
        <taxon>Harpellales</taxon>
        <taxon>Legeriomycetaceae</taxon>
        <taxon>Zancudomyces</taxon>
    </lineage>
</organism>
<evidence type="ECO:0000256" key="2">
    <source>
        <dbReference type="SAM" id="Phobius"/>
    </source>
</evidence>